<dbReference type="SMART" id="SM00355">
    <property type="entry name" value="ZnF_C2H2"/>
    <property type="match status" value="3"/>
</dbReference>
<dbReference type="OrthoDB" id="3437960at2759"/>
<evidence type="ECO:0000256" key="1">
    <source>
        <dbReference type="ARBA" id="ARBA00004123"/>
    </source>
</evidence>
<feature type="domain" description="C2H2-type" evidence="9">
    <location>
        <begin position="221"/>
        <end position="249"/>
    </location>
</feature>
<dbReference type="GO" id="GO:0000978">
    <property type="term" value="F:RNA polymerase II cis-regulatory region sequence-specific DNA binding"/>
    <property type="evidence" value="ECO:0007669"/>
    <property type="project" value="TreeGrafter"/>
</dbReference>
<dbReference type="AlphaFoldDB" id="A0A177B353"/>
<evidence type="ECO:0000313" key="11">
    <source>
        <dbReference type="Proteomes" id="UP000078046"/>
    </source>
</evidence>
<keyword evidence="4 7" id="KW-0863">Zinc-finger</keyword>
<reference evidence="10 11" key="1">
    <citation type="submission" date="2016-04" db="EMBL/GenBank/DDBJ databases">
        <title>The genome of Intoshia linei affirms orthonectids as highly simplified spiralians.</title>
        <authorList>
            <person name="Mikhailov K.V."/>
            <person name="Slusarev G.S."/>
            <person name="Nikitin M.A."/>
            <person name="Logacheva M.D."/>
            <person name="Penin A."/>
            <person name="Aleoshin V."/>
            <person name="Panchin Y.V."/>
        </authorList>
    </citation>
    <scope>NUCLEOTIDE SEQUENCE [LARGE SCALE GENOMIC DNA]</scope>
    <source>
        <strain evidence="10">Intl2013</strain>
        <tissue evidence="10">Whole animal</tissue>
    </source>
</reference>
<evidence type="ECO:0000256" key="8">
    <source>
        <dbReference type="SAM" id="MobiDB-lite"/>
    </source>
</evidence>
<sequence length="416" mass="48284">MSEISTFNVDIPIYLDVVKQQTDTPLSELNLYPGLAVRTNKFVPANTMFHPFNSPYSKLITFQHPLNCESDTHNKLKEILTNMRLLSSVHGHISENQRNSWTCFAKWTNNKSKANVRLNIISTKTFDIAFEAIKSIDENKEIIINMDEYDNVKKMMNDKSIVKMKYDLEDSGLVGSGESGNLAKSSESSQSSRPFDEDSNIKPNLNLNDSGIGKFFSPSNFKKSKDCDRSFPTPGDLRCHMYIHTGNYPFNCDICKRGFSKKTSLKKHIQERLPAPKCKFCSDTFKNVCLQRIHLHTKHNLPLAPQPRRRVLSKDRTNLLRTQSFNQPSTSYTSDQHNKNPQMLTAYKQMWNQSNCEISPNQNHPNALNFEKYIQYYQSQHLFLQSMNDKMLQEYMKEQYNYFTNYHKNDTTEDKN</sequence>
<dbReference type="GO" id="GO:0001228">
    <property type="term" value="F:DNA-binding transcription activator activity, RNA polymerase II-specific"/>
    <property type="evidence" value="ECO:0007669"/>
    <property type="project" value="TreeGrafter"/>
</dbReference>
<dbReference type="InterPro" id="IPR036236">
    <property type="entry name" value="Znf_C2H2_sf"/>
</dbReference>
<evidence type="ECO:0000256" key="5">
    <source>
        <dbReference type="ARBA" id="ARBA00022833"/>
    </source>
</evidence>
<feature type="compositionally biased region" description="Polar residues" evidence="8">
    <location>
        <begin position="182"/>
        <end position="193"/>
    </location>
</feature>
<comment type="subcellular location">
    <subcellularLocation>
        <location evidence="1">Nucleus</location>
    </subcellularLocation>
</comment>
<dbReference type="PROSITE" id="PS50157">
    <property type="entry name" value="ZINC_FINGER_C2H2_2"/>
    <property type="match status" value="2"/>
</dbReference>
<evidence type="ECO:0000259" key="9">
    <source>
        <dbReference type="PROSITE" id="PS50157"/>
    </source>
</evidence>
<evidence type="ECO:0000256" key="4">
    <source>
        <dbReference type="ARBA" id="ARBA00022771"/>
    </source>
</evidence>
<dbReference type="EMBL" id="LWCA01000422">
    <property type="protein sequence ID" value="OAF68580.1"/>
    <property type="molecule type" value="Genomic_DNA"/>
</dbReference>
<evidence type="ECO:0000256" key="2">
    <source>
        <dbReference type="ARBA" id="ARBA00022723"/>
    </source>
</evidence>
<proteinExistence type="predicted"/>
<keyword evidence="3" id="KW-0677">Repeat</keyword>
<dbReference type="FunFam" id="3.30.160.60:FF:001049">
    <property type="entry name" value="zinc finger protein 319"/>
    <property type="match status" value="1"/>
</dbReference>
<organism evidence="10 11">
    <name type="scientific">Intoshia linei</name>
    <dbReference type="NCBI Taxonomy" id="1819745"/>
    <lineage>
        <taxon>Eukaryota</taxon>
        <taxon>Metazoa</taxon>
        <taxon>Spiralia</taxon>
        <taxon>Lophotrochozoa</taxon>
        <taxon>Mesozoa</taxon>
        <taxon>Orthonectida</taxon>
        <taxon>Rhopaluridae</taxon>
        <taxon>Intoshia</taxon>
    </lineage>
</organism>
<dbReference type="Proteomes" id="UP000078046">
    <property type="component" value="Unassembled WGS sequence"/>
</dbReference>
<accession>A0A177B353</accession>
<dbReference type="SUPFAM" id="SSF57667">
    <property type="entry name" value="beta-beta-alpha zinc fingers"/>
    <property type="match status" value="1"/>
</dbReference>
<keyword evidence="2" id="KW-0479">Metal-binding</keyword>
<evidence type="ECO:0000256" key="7">
    <source>
        <dbReference type="PROSITE-ProRule" id="PRU00042"/>
    </source>
</evidence>
<dbReference type="Gene3D" id="3.30.160.60">
    <property type="entry name" value="Classic Zinc Finger"/>
    <property type="match status" value="1"/>
</dbReference>
<evidence type="ECO:0000256" key="6">
    <source>
        <dbReference type="ARBA" id="ARBA00023242"/>
    </source>
</evidence>
<dbReference type="GO" id="GO:0005634">
    <property type="term" value="C:nucleus"/>
    <property type="evidence" value="ECO:0007669"/>
    <property type="project" value="UniProtKB-SubCell"/>
</dbReference>
<feature type="domain" description="C2H2-type" evidence="9">
    <location>
        <begin position="250"/>
        <end position="268"/>
    </location>
</feature>
<evidence type="ECO:0000313" key="10">
    <source>
        <dbReference type="EMBL" id="OAF68580.1"/>
    </source>
</evidence>
<keyword evidence="5" id="KW-0862">Zinc</keyword>
<protein>
    <recommendedName>
        <fullName evidence="9">C2H2-type domain-containing protein</fullName>
    </recommendedName>
</protein>
<dbReference type="PANTHER" id="PTHR24376:SF235">
    <property type="entry name" value="C2H2-TYPE DOMAIN-CONTAINING PROTEIN"/>
    <property type="match status" value="1"/>
</dbReference>
<dbReference type="InterPro" id="IPR013087">
    <property type="entry name" value="Znf_C2H2_type"/>
</dbReference>
<dbReference type="PANTHER" id="PTHR24376">
    <property type="entry name" value="ZINC FINGER PROTEIN"/>
    <property type="match status" value="1"/>
</dbReference>
<dbReference type="Pfam" id="PF12874">
    <property type="entry name" value="zf-met"/>
    <property type="match status" value="1"/>
</dbReference>
<keyword evidence="11" id="KW-1185">Reference proteome</keyword>
<comment type="caution">
    <text evidence="10">The sequence shown here is derived from an EMBL/GenBank/DDBJ whole genome shotgun (WGS) entry which is preliminary data.</text>
</comment>
<name>A0A177B353_9BILA</name>
<evidence type="ECO:0000256" key="3">
    <source>
        <dbReference type="ARBA" id="ARBA00022737"/>
    </source>
</evidence>
<dbReference type="GO" id="GO:0008270">
    <property type="term" value="F:zinc ion binding"/>
    <property type="evidence" value="ECO:0007669"/>
    <property type="project" value="UniProtKB-KW"/>
</dbReference>
<feature type="region of interest" description="Disordered" evidence="8">
    <location>
        <begin position="177"/>
        <end position="206"/>
    </location>
</feature>
<keyword evidence="6" id="KW-0539">Nucleus</keyword>
<gene>
    <name evidence="10" type="ORF">A3Q56_03710</name>
</gene>